<dbReference type="GO" id="GO:0005654">
    <property type="term" value="C:nucleoplasm"/>
    <property type="evidence" value="ECO:0007669"/>
    <property type="project" value="TreeGrafter"/>
</dbReference>
<protein>
    <submittedName>
        <fullName evidence="3">Adp-ribose glycohydrolase macrod2</fullName>
    </submittedName>
</protein>
<dbReference type="GO" id="GO:0042278">
    <property type="term" value="P:purine nucleoside metabolic process"/>
    <property type="evidence" value="ECO:0007669"/>
    <property type="project" value="TreeGrafter"/>
</dbReference>
<dbReference type="InterPro" id="IPR002589">
    <property type="entry name" value="Macro_dom"/>
</dbReference>
<organism evidence="3 4">
    <name type="scientific">Anaeramoeba flamelloides</name>
    <dbReference type="NCBI Taxonomy" id="1746091"/>
    <lineage>
        <taxon>Eukaryota</taxon>
        <taxon>Metamonada</taxon>
        <taxon>Anaeramoebidae</taxon>
        <taxon>Anaeramoeba</taxon>
    </lineage>
</organism>
<dbReference type="PANTHER" id="PTHR11106:SF27">
    <property type="entry name" value="MACRO DOMAIN-CONTAINING PROTEIN"/>
    <property type="match status" value="1"/>
</dbReference>
<dbReference type="InterPro" id="IPR043472">
    <property type="entry name" value="Macro_dom-like"/>
</dbReference>
<evidence type="ECO:0000313" key="3">
    <source>
        <dbReference type="EMBL" id="KAJ3447324.1"/>
    </source>
</evidence>
<dbReference type="SMART" id="SM00506">
    <property type="entry name" value="A1pp"/>
    <property type="match status" value="1"/>
</dbReference>
<dbReference type="SUPFAM" id="SSF52949">
    <property type="entry name" value="Macro domain-like"/>
    <property type="match status" value="1"/>
</dbReference>
<dbReference type="Proteomes" id="UP001146793">
    <property type="component" value="Unassembled WGS sequence"/>
</dbReference>
<evidence type="ECO:0000259" key="2">
    <source>
        <dbReference type="PROSITE" id="PS51154"/>
    </source>
</evidence>
<name>A0AAV8A506_9EUKA</name>
<proteinExistence type="predicted"/>
<reference evidence="3" key="1">
    <citation type="submission" date="2022-08" db="EMBL/GenBank/DDBJ databases">
        <title>Novel sulphate-reducing endosymbionts in the free-living metamonad Anaeramoeba.</title>
        <authorList>
            <person name="Jerlstrom-Hultqvist J."/>
            <person name="Cepicka I."/>
            <person name="Gallot-Lavallee L."/>
            <person name="Salas-Leiva D."/>
            <person name="Curtis B.A."/>
            <person name="Zahonova K."/>
            <person name="Pipaliya S."/>
            <person name="Dacks J."/>
            <person name="Roger A.J."/>
        </authorList>
    </citation>
    <scope>NUCLEOTIDE SEQUENCE</scope>
    <source>
        <strain evidence="3">Busselton2</strain>
    </source>
</reference>
<gene>
    <name evidence="3" type="ORF">M0812_07552</name>
</gene>
<feature type="compositionally biased region" description="Basic residues" evidence="1">
    <location>
        <begin position="264"/>
        <end position="277"/>
    </location>
</feature>
<evidence type="ECO:0000256" key="1">
    <source>
        <dbReference type="SAM" id="MobiDB-lite"/>
    </source>
</evidence>
<dbReference type="Pfam" id="PF01661">
    <property type="entry name" value="Macro"/>
    <property type="match status" value="1"/>
</dbReference>
<feature type="region of interest" description="Disordered" evidence="1">
    <location>
        <begin position="263"/>
        <end position="314"/>
    </location>
</feature>
<feature type="compositionally biased region" description="Basic and acidic residues" evidence="1">
    <location>
        <begin position="285"/>
        <end position="314"/>
    </location>
</feature>
<dbReference type="Gene3D" id="3.40.220.10">
    <property type="entry name" value="Leucine Aminopeptidase, subunit E, domain 1"/>
    <property type="match status" value="1"/>
</dbReference>
<dbReference type="GO" id="GO:0140291">
    <property type="term" value="P:peptidyl-glutamate ADP-deribosylation"/>
    <property type="evidence" value="ECO:0007669"/>
    <property type="project" value="TreeGrafter"/>
</dbReference>
<dbReference type="CDD" id="cd02908">
    <property type="entry name" value="Macro_OAADPr_deacetylase"/>
    <property type="match status" value="1"/>
</dbReference>
<sequence length="314" mass="36355">MFKFSKKKNLRYISENVELYLAKKILLPPLQERRKKYWCGERYVKVKTIPTWEDYVKGQLALKKELPQNSLETIKHELNKKVAVWNGDSTRLEIGSIVNAAKRSLKGGGGIDGAIHRAAGGKFYKECCSLHGCNTGETKITLGYNLPAKFVLHTVGPQGYKPKLLTSCYRTLLDLMVECKIRTVGICGISTGIYGFPLNPAVNIALKTTRDWLLEDNHLDLVDKIVFVTFLKREAKAYENYMYKYFPCDFDQLREEIKSEKYEKKKRNTKSKKKVTKRNQNIIIKETEKSENKRNKTQKQIKEKKEIKCETQKK</sequence>
<feature type="domain" description="Macro" evidence="2">
    <location>
        <begin position="69"/>
        <end position="246"/>
    </location>
</feature>
<dbReference type="PROSITE" id="PS51154">
    <property type="entry name" value="MACRO"/>
    <property type="match status" value="1"/>
</dbReference>
<dbReference type="AlphaFoldDB" id="A0AAV8A506"/>
<accession>A0AAV8A506</accession>
<evidence type="ECO:0000313" key="4">
    <source>
        <dbReference type="Proteomes" id="UP001146793"/>
    </source>
</evidence>
<comment type="caution">
    <text evidence="3">The sequence shown here is derived from an EMBL/GenBank/DDBJ whole genome shotgun (WGS) entry which is preliminary data.</text>
</comment>
<dbReference type="PANTHER" id="PTHR11106">
    <property type="entry name" value="GANGLIOSIDE INDUCED DIFFERENTIATION ASSOCIATED PROTEIN 2-RELATED"/>
    <property type="match status" value="1"/>
</dbReference>
<dbReference type="EMBL" id="JANTQA010000016">
    <property type="protein sequence ID" value="KAJ3447324.1"/>
    <property type="molecule type" value="Genomic_DNA"/>
</dbReference>
<dbReference type="GO" id="GO:0006974">
    <property type="term" value="P:DNA damage response"/>
    <property type="evidence" value="ECO:0007669"/>
    <property type="project" value="TreeGrafter"/>
</dbReference>
<dbReference type="GO" id="GO:0140293">
    <property type="term" value="F:ADP-ribosylglutamate hydrolase activity"/>
    <property type="evidence" value="ECO:0007669"/>
    <property type="project" value="TreeGrafter"/>
</dbReference>